<dbReference type="CDD" id="cd06260">
    <property type="entry name" value="DUF820-like"/>
    <property type="match status" value="1"/>
</dbReference>
<dbReference type="AlphaFoldDB" id="A0A2S8ST94"/>
<dbReference type="EMBL" id="NIGF01000007">
    <property type="protein sequence ID" value="PQV64021.1"/>
    <property type="molecule type" value="Genomic_DNA"/>
</dbReference>
<dbReference type="GO" id="GO:0004519">
    <property type="term" value="F:endonuclease activity"/>
    <property type="evidence" value="ECO:0007669"/>
    <property type="project" value="UniProtKB-KW"/>
</dbReference>
<name>A0A2S8ST94_9BACT</name>
<dbReference type="InterPro" id="IPR011335">
    <property type="entry name" value="Restrct_endonuc-II-like"/>
</dbReference>
<dbReference type="InterPro" id="IPR012296">
    <property type="entry name" value="Nuclease_put_TT1808"/>
</dbReference>
<evidence type="ECO:0000259" key="1">
    <source>
        <dbReference type="Pfam" id="PF05685"/>
    </source>
</evidence>
<dbReference type="PANTHER" id="PTHR36558:SF1">
    <property type="entry name" value="RESTRICTION ENDONUCLEASE DOMAIN-CONTAINING PROTEIN-RELATED"/>
    <property type="match status" value="1"/>
</dbReference>
<accession>A0A2S8ST94</accession>
<dbReference type="Proteomes" id="UP000237684">
    <property type="component" value="Unassembled WGS sequence"/>
</dbReference>
<dbReference type="RefSeq" id="WP_157947602.1">
    <property type="nucleotide sequence ID" value="NZ_NIGF01000007.1"/>
</dbReference>
<dbReference type="InterPro" id="IPR008538">
    <property type="entry name" value="Uma2"/>
</dbReference>
<comment type="caution">
    <text evidence="2">The sequence shown here is derived from an EMBL/GenBank/DDBJ whole genome shotgun (WGS) entry which is preliminary data.</text>
</comment>
<dbReference type="Gene3D" id="3.90.1570.10">
    <property type="entry name" value="tt1808, chain A"/>
    <property type="match status" value="1"/>
</dbReference>
<dbReference type="OrthoDB" id="26750at2"/>
<reference evidence="2 3" key="1">
    <citation type="journal article" date="2018" name="Syst. Appl. Microbiol.">
        <title>Abditibacterium utsteinense sp. nov., the first cultivated member of candidate phylum FBP, isolated from ice-free Antarctic soil samples.</title>
        <authorList>
            <person name="Tahon G."/>
            <person name="Tytgat B."/>
            <person name="Lebbe L."/>
            <person name="Carlier A."/>
            <person name="Willems A."/>
        </authorList>
    </citation>
    <scope>NUCLEOTIDE SEQUENCE [LARGE SCALE GENOMIC DNA]</scope>
    <source>
        <strain evidence="2 3">LMG 29911</strain>
    </source>
</reference>
<dbReference type="InParanoid" id="A0A2S8ST94"/>
<proteinExistence type="predicted"/>
<evidence type="ECO:0000313" key="2">
    <source>
        <dbReference type="EMBL" id="PQV64021.1"/>
    </source>
</evidence>
<feature type="domain" description="Putative restriction endonuclease" evidence="1">
    <location>
        <begin position="20"/>
        <end position="170"/>
    </location>
</feature>
<dbReference type="Pfam" id="PF05685">
    <property type="entry name" value="Uma2"/>
    <property type="match status" value="1"/>
</dbReference>
<evidence type="ECO:0000313" key="3">
    <source>
        <dbReference type="Proteomes" id="UP000237684"/>
    </source>
</evidence>
<dbReference type="SUPFAM" id="SSF52980">
    <property type="entry name" value="Restriction endonuclease-like"/>
    <property type="match status" value="1"/>
</dbReference>
<gene>
    <name evidence="2" type="ORF">B1R32_10746</name>
</gene>
<keyword evidence="2" id="KW-0255">Endonuclease</keyword>
<dbReference type="PANTHER" id="PTHR36558">
    <property type="entry name" value="GLR1098 PROTEIN"/>
    <property type="match status" value="1"/>
</dbReference>
<sequence>MSANRQIENSIENQNVSETEYLAQLEKSEIKLEYICGYVRAMADASSNHARISNRVAQAINARLPSDSTCEAVTSDIKVGIESEITNYFPDVVFYCDDATFVENRPDWLLTPLLIAEVSSDSTANIDRTEKLFNYRQIPSLCHYLLVSQRRVFIEHFHRNDQNQWIYDSYGWNRDEIFIDFLDISIPVSEIYRRLNIPEGMVVIEETETD</sequence>
<organism evidence="2 3">
    <name type="scientific">Abditibacterium utsteinense</name>
    <dbReference type="NCBI Taxonomy" id="1960156"/>
    <lineage>
        <taxon>Bacteria</taxon>
        <taxon>Pseudomonadati</taxon>
        <taxon>Abditibacteriota</taxon>
        <taxon>Abditibacteriia</taxon>
        <taxon>Abditibacteriales</taxon>
        <taxon>Abditibacteriaceae</taxon>
        <taxon>Abditibacterium</taxon>
    </lineage>
</organism>
<keyword evidence="3" id="KW-1185">Reference proteome</keyword>
<keyword evidence="2" id="KW-0378">Hydrolase</keyword>
<keyword evidence="2" id="KW-0540">Nuclease</keyword>
<protein>
    <submittedName>
        <fullName evidence="2">Endonuclease, Uma2 family (Restriction endonuclease fold)</fullName>
    </submittedName>
</protein>